<evidence type="ECO:0000259" key="1">
    <source>
        <dbReference type="Pfam" id="PF01323"/>
    </source>
</evidence>
<dbReference type="Proteomes" id="UP000246991">
    <property type="component" value="Unassembled WGS sequence"/>
</dbReference>
<dbReference type="InterPro" id="IPR001853">
    <property type="entry name" value="DSBA-like_thioredoxin_dom"/>
</dbReference>
<dbReference type="EMBL" id="PYWC01000056">
    <property type="protein sequence ID" value="PWW74843.1"/>
    <property type="molecule type" value="Genomic_DNA"/>
</dbReference>
<accession>A0A317SKK7</accession>
<evidence type="ECO:0000313" key="3">
    <source>
        <dbReference type="Proteomes" id="UP000246991"/>
    </source>
</evidence>
<evidence type="ECO:0000313" key="2">
    <source>
        <dbReference type="EMBL" id="PWW74843.1"/>
    </source>
</evidence>
<name>A0A317SKK7_9PEZI</name>
<dbReference type="SUPFAM" id="SSF52833">
    <property type="entry name" value="Thioredoxin-like"/>
    <property type="match status" value="1"/>
</dbReference>
<gene>
    <name evidence="2" type="ORF">C7212DRAFT_358696</name>
</gene>
<protein>
    <submittedName>
        <fullName evidence="2">Thioredoxin-like protein</fullName>
    </submittedName>
</protein>
<dbReference type="PANTHER" id="PTHR13887:SF41">
    <property type="entry name" value="THIOREDOXIN SUPERFAMILY PROTEIN"/>
    <property type="match status" value="1"/>
</dbReference>
<dbReference type="STRING" id="42249.A0A317SKK7"/>
<dbReference type="OrthoDB" id="1930760at2759"/>
<dbReference type="InterPro" id="IPR036249">
    <property type="entry name" value="Thioredoxin-like_sf"/>
</dbReference>
<proteinExistence type="predicted"/>
<dbReference type="GO" id="GO:0016491">
    <property type="term" value="F:oxidoreductase activity"/>
    <property type="evidence" value="ECO:0007669"/>
    <property type="project" value="InterPro"/>
</dbReference>
<feature type="domain" description="DSBA-like thioredoxin" evidence="1">
    <location>
        <begin position="5"/>
        <end position="191"/>
    </location>
</feature>
<dbReference type="AlphaFoldDB" id="A0A317SKK7"/>
<sequence length="203" mass="22361">MSNFTVEIVSDTVCPWCYTRYPDASFSVSWKPYYLNPSAPTPGIDKAEFYRTKFGDDRAAMIFGRVGAVGKDVGIGFKFGGKTGSTRDSHRLIHLAGQEEGGETLQTRVVEELFKSYFENEEDITDLGVLVAAAVRAGLEGGRVRGWLESNLGGEVVDREVGEAQMIGIRAVPNFTINDKWHLSGAQDHMEFVRVFEQVAGNA</sequence>
<dbReference type="Gene3D" id="3.40.30.10">
    <property type="entry name" value="Glutaredoxin"/>
    <property type="match status" value="1"/>
</dbReference>
<organism evidence="2 3">
    <name type="scientific">Tuber magnatum</name>
    <name type="common">white Piedmont truffle</name>
    <dbReference type="NCBI Taxonomy" id="42249"/>
    <lineage>
        <taxon>Eukaryota</taxon>
        <taxon>Fungi</taxon>
        <taxon>Dikarya</taxon>
        <taxon>Ascomycota</taxon>
        <taxon>Pezizomycotina</taxon>
        <taxon>Pezizomycetes</taxon>
        <taxon>Pezizales</taxon>
        <taxon>Tuberaceae</taxon>
        <taxon>Tuber</taxon>
    </lineage>
</organism>
<dbReference type="Pfam" id="PF01323">
    <property type="entry name" value="DSBA"/>
    <property type="match status" value="1"/>
</dbReference>
<reference evidence="2 3" key="1">
    <citation type="submission" date="2018-03" db="EMBL/GenBank/DDBJ databases">
        <title>Genomes of Pezizomycetes fungi and the evolution of truffles.</title>
        <authorList>
            <person name="Murat C."/>
            <person name="Payen T."/>
            <person name="Noel B."/>
            <person name="Kuo A."/>
            <person name="Martin F.M."/>
        </authorList>
    </citation>
    <scope>NUCLEOTIDE SEQUENCE [LARGE SCALE GENOMIC DNA]</scope>
    <source>
        <strain evidence="2">091103-1</strain>
    </source>
</reference>
<keyword evidence="3" id="KW-1185">Reference proteome</keyword>
<comment type="caution">
    <text evidence="2">The sequence shown here is derived from an EMBL/GenBank/DDBJ whole genome shotgun (WGS) entry which is preliminary data.</text>
</comment>
<dbReference type="PANTHER" id="PTHR13887">
    <property type="entry name" value="GLUTATHIONE S-TRANSFERASE KAPPA"/>
    <property type="match status" value="1"/>
</dbReference>
<dbReference type="CDD" id="cd03024">
    <property type="entry name" value="DsbA_FrnE"/>
    <property type="match status" value="1"/>
</dbReference>